<dbReference type="Proteomes" id="UP001054857">
    <property type="component" value="Unassembled WGS sequence"/>
</dbReference>
<protein>
    <recommendedName>
        <fullName evidence="3">PIH1D1/2/3 CS-like domain-containing protein</fullName>
    </recommendedName>
</protein>
<accession>A0AAD3DJI1</accession>
<comment type="similarity">
    <text evidence="1">Belongs to the PIH1 family.</text>
</comment>
<dbReference type="AlphaFoldDB" id="A0AAD3DJI1"/>
<dbReference type="EMBL" id="BMAR01000004">
    <property type="protein sequence ID" value="GFR42989.1"/>
    <property type="molecule type" value="Genomic_DNA"/>
</dbReference>
<evidence type="ECO:0000313" key="5">
    <source>
        <dbReference type="Proteomes" id="UP001054857"/>
    </source>
</evidence>
<gene>
    <name evidence="4" type="ORF">Agub_g3988</name>
</gene>
<dbReference type="CDD" id="cd00298">
    <property type="entry name" value="ACD_sHsps_p23-like"/>
    <property type="match status" value="1"/>
</dbReference>
<feature type="region of interest" description="Disordered" evidence="2">
    <location>
        <begin position="36"/>
        <end position="79"/>
    </location>
</feature>
<evidence type="ECO:0000256" key="1">
    <source>
        <dbReference type="ARBA" id="ARBA00008511"/>
    </source>
</evidence>
<dbReference type="InterPro" id="IPR041442">
    <property type="entry name" value="PIH1D1/2/3_CS-like"/>
</dbReference>
<reference evidence="4 5" key="1">
    <citation type="journal article" date="2021" name="Sci. Rep.">
        <title>Genome sequencing of the multicellular alga Astrephomene provides insights into convergent evolution of germ-soma differentiation.</title>
        <authorList>
            <person name="Yamashita S."/>
            <person name="Yamamoto K."/>
            <person name="Matsuzaki R."/>
            <person name="Suzuki S."/>
            <person name="Yamaguchi H."/>
            <person name="Hirooka S."/>
            <person name="Minakuchi Y."/>
            <person name="Miyagishima S."/>
            <person name="Kawachi M."/>
            <person name="Toyoda A."/>
            <person name="Nozaki H."/>
        </authorList>
    </citation>
    <scope>NUCLEOTIDE SEQUENCE [LARGE SCALE GENOMIC DNA]</scope>
    <source>
        <strain evidence="4 5">NIES-4017</strain>
    </source>
</reference>
<evidence type="ECO:0000256" key="2">
    <source>
        <dbReference type="SAM" id="MobiDB-lite"/>
    </source>
</evidence>
<keyword evidence="5" id="KW-1185">Reference proteome</keyword>
<feature type="region of interest" description="Disordered" evidence="2">
    <location>
        <begin position="152"/>
        <end position="173"/>
    </location>
</feature>
<feature type="compositionally biased region" description="Low complexity" evidence="2">
    <location>
        <begin position="153"/>
        <end position="172"/>
    </location>
</feature>
<evidence type="ECO:0000259" key="3">
    <source>
        <dbReference type="Pfam" id="PF18201"/>
    </source>
</evidence>
<name>A0AAD3DJI1_9CHLO</name>
<evidence type="ECO:0000313" key="4">
    <source>
        <dbReference type="EMBL" id="GFR42989.1"/>
    </source>
</evidence>
<dbReference type="Pfam" id="PF18201">
    <property type="entry name" value="PIH1_CS"/>
    <property type="match status" value="1"/>
</dbReference>
<proteinExistence type="inferred from homology"/>
<feature type="domain" description="PIH1D1/2/3 CS-like" evidence="3">
    <location>
        <begin position="263"/>
        <end position="330"/>
    </location>
</feature>
<organism evidence="4 5">
    <name type="scientific">Astrephomene gubernaculifera</name>
    <dbReference type="NCBI Taxonomy" id="47775"/>
    <lineage>
        <taxon>Eukaryota</taxon>
        <taxon>Viridiplantae</taxon>
        <taxon>Chlorophyta</taxon>
        <taxon>core chlorophytes</taxon>
        <taxon>Chlorophyceae</taxon>
        <taxon>CS clade</taxon>
        <taxon>Chlamydomonadales</taxon>
        <taxon>Astrephomenaceae</taxon>
        <taxon>Astrephomene</taxon>
    </lineage>
</organism>
<sequence>MASSAPPSLPGEYIRLYDLPAPSTLPTELRGKVLFTRNNFVHGQPGGGDSGSKPGPSGGQHASGNELLRTTGNAGGRGAGTGFNFSKALKGALDGAGSSVHGRGDGKFADGRDFAVSDAPGGRAKFVHLTPDALAPDNADKTLQELDRLQQLAKPVPKPSTSSTTAAPTAQSRSTQLKNAAALAAAAKVLYDISDDDAATTSGTYTAAAASAVAAGHATPAAAATPSATAAATDTGALRVPEYSLREIASSDGPMGQGQAGSQGQLEVSVLLPDVVSPSEVDVWLGGSGCELQVAVSGKYHLKLALPCRVLDDTSKAKWSKVKRRLTLTLTKDTRGR</sequence>
<comment type="caution">
    <text evidence="4">The sequence shown here is derived from an EMBL/GenBank/DDBJ whole genome shotgun (WGS) entry which is preliminary data.</text>
</comment>